<dbReference type="InterPro" id="IPR044859">
    <property type="entry name" value="Allene_oxi_cyc_Dirigent"/>
</dbReference>
<keyword evidence="3 4" id="KW-0964">Secreted</keyword>
<reference evidence="5" key="1">
    <citation type="submission" date="2022-05" db="EMBL/GenBank/DDBJ databases">
        <title>The Musa troglodytarum L. genome provides insights into the mechanism of non-climacteric behaviour and enrichment of carotenoids.</title>
        <authorList>
            <person name="Wang J."/>
        </authorList>
    </citation>
    <scope>NUCLEOTIDE SEQUENCE</scope>
    <source>
        <tissue evidence="5">Leaf</tissue>
    </source>
</reference>
<organism evidence="5 6">
    <name type="scientific">Musa troglodytarum</name>
    <name type="common">fe'i banana</name>
    <dbReference type="NCBI Taxonomy" id="320322"/>
    <lineage>
        <taxon>Eukaryota</taxon>
        <taxon>Viridiplantae</taxon>
        <taxon>Streptophyta</taxon>
        <taxon>Embryophyta</taxon>
        <taxon>Tracheophyta</taxon>
        <taxon>Spermatophyta</taxon>
        <taxon>Magnoliopsida</taxon>
        <taxon>Liliopsida</taxon>
        <taxon>Zingiberales</taxon>
        <taxon>Musaceae</taxon>
        <taxon>Musa</taxon>
    </lineage>
</organism>
<evidence type="ECO:0000313" key="5">
    <source>
        <dbReference type="EMBL" id="URE03827.1"/>
    </source>
</evidence>
<comment type="function">
    <text evidence="4">Dirigent proteins impart stereoselectivity on the phenoxy radical-coupling reaction, yielding optically active lignans from two molecules of coniferyl alcohol in the biosynthesis of lignans, flavonolignans, and alkaloids and thus plays a central role in plant secondary metabolism.</text>
</comment>
<evidence type="ECO:0000313" key="6">
    <source>
        <dbReference type="Proteomes" id="UP001055439"/>
    </source>
</evidence>
<comment type="subcellular location">
    <subcellularLocation>
        <location evidence="4">Secreted</location>
        <location evidence="4">Extracellular space</location>
        <location evidence="4">Apoplast</location>
    </subcellularLocation>
</comment>
<dbReference type="EMBL" id="CP097507">
    <property type="protein sequence ID" value="URE03827.1"/>
    <property type="molecule type" value="Genomic_DNA"/>
</dbReference>
<dbReference type="PANTHER" id="PTHR21495">
    <property type="entry name" value="NUCLEOPORIN-RELATED"/>
    <property type="match status" value="1"/>
</dbReference>
<accession>A0A9E7FZV6</accession>
<dbReference type="Pfam" id="PF03018">
    <property type="entry name" value="Dirigent"/>
    <property type="match status" value="1"/>
</dbReference>
<dbReference type="OrthoDB" id="623137at2759"/>
<name>A0A9E7FZV6_9LILI</name>
<keyword evidence="6" id="KW-1185">Reference proteome</keyword>
<evidence type="ECO:0000256" key="1">
    <source>
        <dbReference type="ARBA" id="ARBA00010746"/>
    </source>
</evidence>
<protein>
    <recommendedName>
        <fullName evidence="4">Dirigent protein</fullName>
    </recommendedName>
</protein>
<proteinExistence type="inferred from homology"/>
<dbReference type="GO" id="GO:0009699">
    <property type="term" value="P:phenylpropanoid biosynthetic process"/>
    <property type="evidence" value="ECO:0007669"/>
    <property type="project" value="UniProtKB-ARBA"/>
</dbReference>
<keyword evidence="4" id="KW-0052">Apoplast</keyword>
<dbReference type="Proteomes" id="UP001055439">
    <property type="component" value="Chromosome 5"/>
</dbReference>
<comment type="subunit">
    <text evidence="2 4">Homodimer.</text>
</comment>
<evidence type="ECO:0000256" key="2">
    <source>
        <dbReference type="ARBA" id="ARBA00011738"/>
    </source>
</evidence>
<sequence length="203" mass="22019">MPSSLEAKLLYKTRRRILPSTPFFSPCPFLMASRPSNPSPSLLFLFLFLFMTSSGIAARKMTHLHFYFHETVRGPGATSIVVASLHKNSSTFGDIHVFDNALRESADPSSKLIGRAQGLAASSSLTDLSALTAINLVFTAGKLNGSTLSLFGRVEGVTGPDDRSIIGGSGLFRLARGYVLSRTVNASSTGYIVEFDVYVKHYY</sequence>
<evidence type="ECO:0000256" key="3">
    <source>
        <dbReference type="ARBA" id="ARBA00022525"/>
    </source>
</evidence>
<dbReference type="Gene3D" id="2.40.480.10">
    <property type="entry name" value="Allene oxide cyclase-like"/>
    <property type="match status" value="1"/>
</dbReference>
<dbReference type="GO" id="GO:0048046">
    <property type="term" value="C:apoplast"/>
    <property type="evidence" value="ECO:0007669"/>
    <property type="project" value="UniProtKB-SubCell"/>
</dbReference>
<dbReference type="InterPro" id="IPR004265">
    <property type="entry name" value="Dirigent"/>
</dbReference>
<dbReference type="AlphaFoldDB" id="A0A9E7FZV6"/>
<evidence type="ECO:0000256" key="4">
    <source>
        <dbReference type="RuleBase" id="RU363099"/>
    </source>
</evidence>
<comment type="similarity">
    <text evidence="1 4">Belongs to the plant dirigent protein family.</text>
</comment>
<gene>
    <name evidence="5" type="ORF">MUK42_22655</name>
</gene>